<feature type="domain" description="HTH myb-type" evidence="3">
    <location>
        <begin position="186"/>
        <end position="236"/>
    </location>
</feature>
<dbReference type="InterPro" id="IPR001005">
    <property type="entry name" value="SANT/Myb"/>
</dbReference>
<feature type="compositionally biased region" description="Basic and acidic residues" evidence="2">
    <location>
        <begin position="274"/>
        <end position="296"/>
    </location>
</feature>
<evidence type="ECO:0000256" key="1">
    <source>
        <dbReference type="ARBA" id="ARBA00023242"/>
    </source>
</evidence>
<dbReference type="InterPro" id="IPR017930">
    <property type="entry name" value="Myb_dom"/>
</dbReference>
<dbReference type="Pfam" id="PF00249">
    <property type="entry name" value="Myb_DNA-binding"/>
    <property type="match status" value="1"/>
</dbReference>
<keyword evidence="1" id="KW-0539">Nucleus</keyword>
<name>A0A7S3L819_9STRA</name>
<feature type="region of interest" description="Disordered" evidence="2">
    <location>
        <begin position="1"/>
        <end position="32"/>
    </location>
</feature>
<dbReference type="EMBL" id="HBIM01013457">
    <property type="protein sequence ID" value="CAE0413645.1"/>
    <property type="molecule type" value="Transcribed_RNA"/>
</dbReference>
<proteinExistence type="predicted"/>
<gene>
    <name evidence="4" type="ORF">ACOF00016_LOCUS10896</name>
</gene>
<sequence>MASSSHRRPPREDDDDDDLMTRKDDDMEVEESPYVRRVESYRESFRRQMVQERNQRIHVEEEEARILGGRTARVQNTTTQYSWEQEVESYDHDQIGLEGGEEALPKYFTMPMELGQPLTGPLVGVIPPKAESGVEDETLYALYGRTTYLVAPETSSSSSSSSSPAWSGCDALWKIQKSSEPHLPFRKGGWTAAEHDLFLQGLEMYGHDPPAISELLITRTAAQIRTYAQNYFGSFIQDTPRKEEQKDGTTTSQVMLLSNPFPTDPEPMRLPFDQVDRPSGKQEHQPSIDAEDTMRI</sequence>
<dbReference type="Gene3D" id="1.10.10.60">
    <property type="entry name" value="Homeodomain-like"/>
    <property type="match status" value="1"/>
</dbReference>
<evidence type="ECO:0000259" key="3">
    <source>
        <dbReference type="PROSITE" id="PS51294"/>
    </source>
</evidence>
<reference evidence="4" key="1">
    <citation type="submission" date="2021-01" db="EMBL/GenBank/DDBJ databases">
        <authorList>
            <person name="Corre E."/>
            <person name="Pelletier E."/>
            <person name="Niang G."/>
            <person name="Scheremetjew M."/>
            <person name="Finn R."/>
            <person name="Kale V."/>
            <person name="Holt S."/>
            <person name="Cochrane G."/>
            <person name="Meng A."/>
            <person name="Brown T."/>
            <person name="Cohen L."/>
        </authorList>
    </citation>
    <scope>NUCLEOTIDE SEQUENCE</scope>
    <source>
        <strain evidence="4">CCMP127</strain>
    </source>
</reference>
<evidence type="ECO:0000256" key="2">
    <source>
        <dbReference type="SAM" id="MobiDB-lite"/>
    </source>
</evidence>
<organism evidence="4">
    <name type="scientific">Amphora coffeiformis</name>
    <dbReference type="NCBI Taxonomy" id="265554"/>
    <lineage>
        <taxon>Eukaryota</taxon>
        <taxon>Sar</taxon>
        <taxon>Stramenopiles</taxon>
        <taxon>Ochrophyta</taxon>
        <taxon>Bacillariophyta</taxon>
        <taxon>Bacillariophyceae</taxon>
        <taxon>Bacillariophycidae</taxon>
        <taxon>Thalassiophysales</taxon>
        <taxon>Catenulaceae</taxon>
        <taxon>Amphora</taxon>
    </lineage>
</organism>
<dbReference type="PANTHER" id="PTHR12802">
    <property type="entry name" value="SWI/SNF COMPLEX-RELATED"/>
    <property type="match status" value="1"/>
</dbReference>
<accession>A0A7S3L819</accession>
<evidence type="ECO:0000313" key="4">
    <source>
        <dbReference type="EMBL" id="CAE0413645.1"/>
    </source>
</evidence>
<dbReference type="InterPro" id="IPR009057">
    <property type="entry name" value="Homeodomain-like_sf"/>
</dbReference>
<dbReference type="SMART" id="SM00717">
    <property type="entry name" value="SANT"/>
    <property type="match status" value="1"/>
</dbReference>
<dbReference type="PROSITE" id="PS51294">
    <property type="entry name" value="HTH_MYB"/>
    <property type="match status" value="1"/>
</dbReference>
<dbReference type="AlphaFoldDB" id="A0A7S3L819"/>
<dbReference type="SUPFAM" id="SSF46689">
    <property type="entry name" value="Homeodomain-like"/>
    <property type="match status" value="1"/>
</dbReference>
<dbReference type="CDD" id="cd00167">
    <property type="entry name" value="SANT"/>
    <property type="match status" value="1"/>
</dbReference>
<protein>
    <recommendedName>
        <fullName evidence="3">HTH myb-type domain-containing protein</fullName>
    </recommendedName>
</protein>
<feature type="region of interest" description="Disordered" evidence="2">
    <location>
        <begin position="240"/>
        <end position="296"/>
    </location>
</feature>